<proteinExistence type="predicted"/>
<organism evidence="2 3">
    <name type="scientific">Candidatus Desulfatibia vada</name>
    <dbReference type="NCBI Taxonomy" id="2841696"/>
    <lineage>
        <taxon>Bacteria</taxon>
        <taxon>Pseudomonadati</taxon>
        <taxon>Thermodesulfobacteriota</taxon>
        <taxon>Desulfobacteria</taxon>
        <taxon>Desulfobacterales</taxon>
        <taxon>Desulfobacterales incertae sedis</taxon>
        <taxon>Candidatus Desulfatibia</taxon>
    </lineage>
</organism>
<comment type="caution">
    <text evidence="2">The sequence shown here is derived from an EMBL/GenBank/DDBJ whole genome shotgun (WGS) entry which is preliminary data.</text>
</comment>
<dbReference type="InterPro" id="IPR013022">
    <property type="entry name" value="Xyl_isomerase-like_TIM-brl"/>
</dbReference>
<evidence type="ECO:0000313" key="2">
    <source>
        <dbReference type="EMBL" id="MBC8432364.1"/>
    </source>
</evidence>
<accession>A0A8J6TKQ2</accession>
<dbReference type="NCBIfam" id="NF041277">
    <property type="entry name" value="coba_remo_CbiR"/>
    <property type="match status" value="1"/>
</dbReference>
<protein>
    <submittedName>
        <fullName evidence="2">TIM barrel protein</fullName>
    </submittedName>
</protein>
<dbReference type="AlphaFoldDB" id="A0A8J6TKQ2"/>
<name>A0A8J6TKQ2_9BACT</name>
<dbReference type="InterPro" id="IPR036237">
    <property type="entry name" value="Xyl_isomerase-like_sf"/>
</dbReference>
<feature type="domain" description="Xylose isomerase-like TIM barrel" evidence="1">
    <location>
        <begin position="7"/>
        <end position="216"/>
    </location>
</feature>
<evidence type="ECO:0000259" key="1">
    <source>
        <dbReference type="Pfam" id="PF01261"/>
    </source>
</evidence>
<dbReference type="SUPFAM" id="SSF51658">
    <property type="entry name" value="Xylose isomerase-like"/>
    <property type="match status" value="1"/>
</dbReference>
<dbReference type="Gene3D" id="3.20.20.150">
    <property type="entry name" value="Divalent-metal-dependent TIM barrel enzymes"/>
    <property type="match status" value="1"/>
</dbReference>
<dbReference type="Pfam" id="PF01261">
    <property type="entry name" value="AP_endonuc_2"/>
    <property type="match status" value="1"/>
</dbReference>
<evidence type="ECO:0000313" key="3">
    <source>
        <dbReference type="Proteomes" id="UP000605201"/>
    </source>
</evidence>
<feature type="non-terminal residue" evidence="2">
    <location>
        <position position="1"/>
    </location>
</feature>
<dbReference type="Proteomes" id="UP000605201">
    <property type="component" value="Unassembled WGS sequence"/>
</dbReference>
<dbReference type="EMBL" id="JACNIG010000220">
    <property type="protein sequence ID" value="MBC8432364.1"/>
    <property type="molecule type" value="Genomic_DNA"/>
</dbReference>
<reference evidence="2 3" key="1">
    <citation type="submission" date="2020-08" db="EMBL/GenBank/DDBJ databases">
        <title>Bridging the membrane lipid divide: bacteria of the FCB group superphylum have the potential to synthesize archaeal ether lipids.</title>
        <authorList>
            <person name="Villanueva L."/>
            <person name="Von Meijenfeldt F.A.B."/>
            <person name="Westbye A.B."/>
            <person name="Yadav S."/>
            <person name="Hopmans E.C."/>
            <person name="Dutilh B.E."/>
            <person name="Sinninghe Damste J.S."/>
        </authorList>
    </citation>
    <scope>NUCLEOTIDE SEQUENCE [LARGE SCALE GENOMIC DNA]</scope>
    <source>
        <strain evidence="2">NIOZ-UU17</strain>
    </source>
</reference>
<sequence>MLGPYLDEIELLFFESQPAGMPSRQEIKEIGQLAKDFDLTYNIHLPLDISLGAPDSSKRLTALKTVKQIIDLTAPLAPSTYTLHLPYDEAEFDNQRIKRWQGHIRQSMEKLLAAGIEAESISIENLDYPLEWVEKIINDFNLAVCIDLGHLIVNQFDIQAAFNRYYQKTVIIHLYGAESRHDHLSLDKLSPINTDIIMPILKQFKKVVSLEVFSYDRLVSSLNFLEQSWQKYNRRPESIM</sequence>
<gene>
    <name evidence="2" type="ORF">H8D96_10640</name>
</gene>